<proteinExistence type="predicted"/>
<keyword evidence="3" id="KW-1185">Reference proteome</keyword>
<feature type="compositionally biased region" description="Basic residues" evidence="1">
    <location>
        <begin position="65"/>
        <end position="76"/>
    </location>
</feature>
<feature type="region of interest" description="Disordered" evidence="1">
    <location>
        <begin position="64"/>
        <end position="85"/>
    </location>
</feature>
<dbReference type="Proteomes" id="UP000639643">
    <property type="component" value="Unassembled WGS sequence"/>
</dbReference>
<feature type="region of interest" description="Disordered" evidence="1">
    <location>
        <begin position="33"/>
        <end position="52"/>
    </location>
</feature>
<protein>
    <submittedName>
        <fullName evidence="2">Uncharacterized protein</fullName>
    </submittedName>
</protein>
<dbReference type="EMBL" id="WIGM01000009">
    <property type="protein sequence ID" value="KAF6844859.1"/>
    <property type="molecule type" value="Genomic_DNA"/>
</dbReference>
<evidence type="ECO:0000313" key="2">
    <source>
        <dbReference type="EMBL" id="KAF6844859.1"/>
    </source>
</evidence>
<gene>
    <name evidence="2" type="ORF">CMUS01_00656</name>
</gene>
<organism evidence="2 3">
    <name type="scientific">Colletotrichum musicola</name>
    <dbReference type="NCBI Taxonomy" id="2175873"/>
    <lineage>
        <taxon>Eukaryota</taxon>
        <taxon>Fungi</taxon>
        <taxon>Dikarya</taxon>
        <taxon>Ascomycota</taxon>
        <taxon>Pezizomycotina</taxon>
        <taxon>Sordariomycetes</taxon>
        <taxon>Hypocreomycetidae</taxon>
        <taxon>Glomerellales</taxon>
        <taxon>Glomerellaceae</taxon>
        <taxon>Colletotrichum</taxon>
        <taxon>Colletotrichum orchidearum species complex</taxon>
    </lineage>
</organism>
<comment type="caution">
    <text evidence="2">The sequence shown here is derived from an EMBL/GenBank/DDBJ whole genome shotgun (WGS) entry which is preliminary data.</text>
</comment>
<evidence type="ECO:0000313" key="3">
    <source>
        <dbReference type="Proteomes" id="UP000639643"/>
    </source>
</evidence>
<evidence type="ECO:0000256" key="1">
    <source>
        <dbReference type="SAM" id="MobiDB-lite"/>
    </source>
</evidence>
<accession>A0A8H6U8R7</accession>
<sequence>MAFTVVAVAEAAVSFRRYGTYVERRSSAGPSTEILLPSVEPSLSSPLGDSKRASWAPLRQQGQARMKHRSEGKKHAGVFGKRTAPDEVKAEGERDGFVVWEALMEMSFLVKFCFLRGIICRERSAQMGPRRWTGGWRATSHAGTVLEQASNETGPV</sequence>
<dbReference type="AlphaFoldDB" id="A0A8H6U8R7"/>
<reference evidence="2" key="1">
    <citation type="journal article" date="2020" name="Phytopathology">
        <title>Genome Sequence Resources of Colletotrichum truncatum, C. plurivorum, C. musicola, and C. sojae: Four Species Pathogenic to Soybean (Glycine max).</title>
        <authorList>
            <person name="Rogerio F."/>
            <person name="Boufleur T.R."/>
            <person name="Ciampi-Guillardi M."/>
            <person name="Sukno S.A."/>
            <person name="Thon M.R."/>
            <person name="Massola Junior N.S."/>
            <person name="Baroncelli R."/>
        </authorList>
    </citation>
    <scope>NUCLEOTIDE SEQUENCE</scope>
    <source>
        <strain evidence="2">LFN0074</strain>
    </source>
</reference>
<feature type="compositionally biased region" description="Low complexity" evidence="1">
    <location>
        <begin position="35"/>
        <end position="47"/>
    </location>
</feature>
<name>A0A8H6U8R7_9PEZI</name>